<keyword evidence="6" id="KW-0032">Aminotransferase</keyword>
<feature type="active site" description="Proton acceptor" evidence="3">
    <location>
        <position position="186"/>
    </location>
</feature>
<dbReference type="SUPFAM" id="SSF53383">
    <property type="entry name" value="PLP-dependent transferases"/>
    <property type="match status" value="1"/>
</dbReference>
<evidence type="ECO:0000256" key="4">
    <source>
        <dbReference type="PIRSR" id="PIRSR000390-2"/>
    </source>
</evidence>
<dbReference type="GO" id="GO:0030170">
    <property type="term" value="F:pyridoxal phosphate binding"/>
    <property type="evidence" value="ECO:0007669"/>
    <property type="project" value="TreeGrafter"/>
</dbReference>
<dbReference type="CDD" id="cd00616">
    <property type="entry name" value="AHBA_syn"/>
    <property type="match status" value="1"/>
</dbReference>
<keyword evidence="1 4" id="KW-0663">Pyridoxal phosphate</keyword>
<dbReference type="Gene3D" id="3.90.1150.10">
    <property type="entry name" value="Aspartate Aminotransferase, domain 1"/>
    <property type="match status" value="1"/>
</dbReference>
<evidence type="ECO:0000256" key="2">
    <source>
        <dbReference type="ARBA" id="ARBA00037999"/>
    </source>
</evidence>
<dbReference type="InterPro" id="IPR000653">
    <property type="entry name" value="DegT/StrS_aminotransferase"/>
</dbReference>
<dbReference type="InterPro" id="IPR015424">
    <property type="entry name" value="PyrdxlP-dep_Trfase"/>
</dbReference>
<dbReference type="InterPro" id="IPR015422">
    <property type="entry name" value="PyrdxlP-dep_Trfase_small"/>
</dbReference>
<protein>
    <submittedName>
        <fullName evidence="6">DegT/DnrJ/EryC1/StrS family aminotransferase</fullName>
    </submittedName>
</protein>
<evidence type="ECO:0000313" key="6">
    <source>
        <dbReference type="EMBL" id="QEC54889.1"/>
    </source>
</evidence>
<dbReference type="Pfam" id="PF01041">
    <property type="entry name" value="DegT_DnrJ_EryC1"/>
    <property type="match status" value="1"/>
</dbReference>
<dbReference type="InterPro" id="IPR015421">
    <property type="entry name" value="PyrdxlP-dep_Trfase_major"/>
</dbReference>
<evidence type="ECO:0000256" key="1">
    <source>
        <dbReference type="ARBA" id="ARBA00022898"/>
    </source>
</evidence>
<proteinExistence type="inferred from homology"/>
<dbReference type="OrthoDB" id="9804264at2"/>
<comment type="similarity">
    <text evidence="2 5">Belongs to the DegT/DnrJ/EryC1 family.</text>
</comment>
<dbReference type="RefSeq" id="WP_146782480.1">
    <property type="nucleotide sequence ID" value="NZ_BAABIO010000006.1"/>
</dbReference>
<sequence>MNIPFVDLRAQYHSIKENIDTAIQDVIEKTAFIGGHYVKEFEKKFAELYGVKHVISCANGTDSLYIIMKMLGIGKGDEVITVANSWISSAETIGQTGAKPVFVDVDPDYFSIDDSKIEAVVTPQTKAIVLVHLQGQACDLDKIEALCKKHSISLIEDCAQSHFSEFNGRRVGTVGIAGSFSFYPGKNLGAYGDAGCIITNDDEMASRFRMYANHGALIKHKHEIEGINSRMDGLQASILTAKLPFILQWTEQRIENAKRYDRYLDGISEIQRPKVRPNSRHTYHLYVIKAQKRDALMEFLKQHGIETAIHYPTALPNLKAYAYLGNPPGNFPVATALQDQILSLPMYPELTEDQIKYTAETIKAFYKA</sequence>
<evidence type="ECO:0000256" key="5">
    <source>
        <dbReference type="RuleBase" id="RU004508"/>
    </source>
</evidence>
<dbReference type="GO" id="GO:0008483">
    <property type="term" value="F:transaminase activity"/>
    <property type="evidence" value="ECO:0007669"/>
    <property type="project" value="UniProtKB-KW"/>
</dbReference>
<dbReference type="EMBL" id="CP042433">
    <property type="protein sequence ID" value="QEC54889.1"/>
    <property type="molecule type" value="Genomic_DNA"/>
</dbReference>
<dbReference type="PIRSF" id="PIRSF000390">
    <property type="entry name" value="PLP_StrS"/>
    <property type="match status" value="1"/>
</dbReference>
<feature type="modified residue" description="N6-(pyridoxal phosphate)lysine" evidence="4">
    <location>
        <position position="186"/>
    </location>
</feature>
<dbReference type="AlphaFoldDB" id="A0A5B8UFI0"/>
<gene>
    <name evidence="6" type="ORF">FSB75_02885</name>
</gene>
<keyword evidence="6" id="KW-0808">Transferase</keyword>
<accession>A0A5B8UFI0</accession>
<name>A0A5B8UFI0_9BACT</name>
<keyword evidence="7" id="KW-1185">Reference proteome</keyword>
<organism evidence="6 7">
    <name type="scientific">Flavisolibacter ginsenosidimutans</name>
    <dbReference type="NCBI Taxonomy" id="661481"/>
    <lineage>
        <taxon>Bacteria</taxon>
        <taxon>Pseudomonadati</taxon>
        <taxon>Bacteroidota</taxon>
        <taxon>Chitinophagia</taxon>
        <taxon>Chitinophagales</taxon>
        <taxon>Chitinophagaceae</taxon>
        <taxon>Flavisolibacter</taxon>
    </lineage>
</organism>
<dbReference type="Gene3D" id="3.40.640.10">
    <property type="entry name" value="Type I PLP-dependent aspartate aminotransferase-like (Major domain)"/>
    <property type="match status" value="1"/>
</dbReference>
<dbReference type="KEGG" id="fgg:FSB75_02885"/>
<dbReference type="Proteomes" id="UP000321204">
    <property type="component" value="Chromosome"/>
</dbReference>
<dbReference type="PANTHER" id="PTHR30244:SF36">
    <property type="entry name" value="3-OXO-GLUCOSE-6-PHOSPHATE:GLUTAMATE AMINOTRANSFERASE"/>
    <property type="match status" value="1"/>
</dbReference>
<dbReference type="GO" id="GO:0000271">
    <property type="term" value="P:polysaccharide biosynthetic process"/>
    <property type="evidence" value="ECO:0007669"/>
    <property type="project" value="TreeGrafter"/>
</dbReference>
<reference evidence="6 7" key="1">
    <citation type="journal article" date="2015" name="Int. J. Syst. Evol. Microbiol.">
        <title>Flavisolibacter ginsenosidimutans sp. nov., with ginsenoside-converting activity isolated from soil used for cultivating ginseng.</title>
        <authorList>
            <person name="Zhao Y."/>
            <person name="Liu Q."/>
            <person name="Kang M.S."/>
            <person name="Jin F."/>
            <person name="Yu H."/>
            <person name="Im W.T."/>
        </authorList>
    </citation>
    <scope>NUCLEOTIDE SEQUENCE [LARGE SCALE GENOMIC DNA]</scope>
    <source>
        <strain evidence="6 7">Gsoil 636</strain>
    </source>
</reference>
<dbReference type="PANTHER" id="PTHR30244">
    <property type="entry name" value="TRANSAMINASE"/>
    <property type="match status" value="1"/>
</dbReference>
<evidence type="ECO:0000313" key="7">
    <source>
        <dbReference type="Proteomes" id="UP000321204"/>
    </source>
</evidence>
<evidence type="ECO:0000256" key="3">
    <source>
        <dbReference type="PIRSR" id="PIRSR000390-1"/>
    </source>
</evidence>